<feature type="signal peptide" evidence="2">
    <location>
        <begin position="1"/>
        <end position="25"/>
    </location>
</feature>
<keyword evidence="2" id="KW-0732">Signal</keyword>
<protein>
    <submittedName>
        <fullName evidence="4">Cysteine-rich secretory protein family protein</fullName>
    </submittedName>
</protein>
<feature type="compositionally biased region" description="Polar residues" evidence="1">
    <location>
        <begin position="80"/>
        <end position="89"/>
    </location>
</feature>
<dbReference type="NCBIfam" id="TIGR02909">
    <property type="entry name" value="spore_YkwD"/>
    <property type="match status" value="1"/>
</dbReference>
<evidence type="ECO:0000313" key="5">
    <source>
        <dbReference type="Proteomes" id="UP000028868"/>
    </source>
</evidence>
<evidence type="ECO:0000256" key="2">
    <source>
        <dbReference type="SAM" id="SignalP"/>
    </source>
</evidence>
<organism evidence="4 5">
    <name type="scientific">Halobacillus karajensis</name>
    <dbReference type="NCBI Taxonomy" id="195088"/>
    <lineage>
        <taxon>Bacteria</taxon>
        <taxon>Bacillati</taxon>
        <taxon>Bacillota</taxon>
        <taxon>Bacilli</taxon>
        <taxon>Bacillales</taxon>
        <taxon>Bacillaceae</taxon>
        <taxon>Halobacillus</taxon>
    </lineage>
</organism>
<dbReference type="InterPro" id="IPR035940">
    <property type="entry name" value="CAP_sf"/>
</dbReference>
<reference evidence="5" key="1">
    <citation type="submission" date="2014-03" db="EMBL/GenBank/DDBJ databases">
        <authorList>
            <person name="Urmite Genomes U."/>
        </authorList>
    </citation>
    <scope>NUCLEOTIDE SEQUENCE [LARGE SCALE GENOMIC DNA]</scope>
    <source>
        <strain evidence="5">HD-03</strain>
    </source>
</reference>
<feature type="compositionally biased region" description="Acidic residues" evidence="1">
    <location>
        <begin position="99"/>
        <end position="116"/>
    </location>
</feature>
<dbReference type="InterPro" id="IPR014258">
    <property type="entry name" value="CAP_domain_YkwD-like"/>
</dbReference>
<dbReference type="SUPFAM" id="SSF55797">
    <property type="entry name" value="PR-1-like"/>
    <property type="match status" value="1"/>
</dbReference>
<reference evidence="4 5" key="2">
    <citation type="submission" date="2014-05" db="EMBL/GenBank/DDBJ databases">
        <title>Draft genome sequence of Halobacillus karajensis HK-03.</title>
        <authorList>
            <person name="Khelaifia S."/>
            <person name="Croce O."/>
            <person name="Lagier J.C."/>
            <person name="Raoult D."/>
        </authorList>
    </citation>
    <scope>NUCLEOTIDE SEQUENCE [LARGE SCALE GENOMIC DNA]</scope>
    <source>
        <strain evidence="4 5">HD-03</strain>
    </source>
</reference>
<feature type="region of interest" description="Disordered" evidence="1">
    <location>
        <begin position="69"/>
        <end position="125"/>
    </location>
</feature>
<accession>A0A024P5B0</accession>
<dbReference type="PANTHER" id="PTHR31157">
    <property type="entry name" value="SCP DOMAIN-CONTAINING PROTEIN"/>
    <property type="match status" value="1"/>
</dbReference>
<proteinExistence type="predicted"/>
<gene>
    <name evidence="4" type="ORF">BN983_02233</name>
</gene>
<evidence type="ECO:0000259" key="3">
    <source>
        <dbReference type="Pfam" id="PF00188"/>
    </source>
</evidence>
<evidence type="ECO:0000313" key="4">
    <source>
        <dbReference type="EMBL" id="CDQ23973.1"/>
    </source>
</evidence>
<dbReference type="InterPro" id="IPR014044">
    <property type="entry name" value="CAP_dom"/>
</dbReference>
<feature type="domain" description="SCP" evidence="3">
    <location>
        <begin position="133"/>
        <end position="245"/>
    </location>
</feature>
<evidence type="ECO:0000256" key="1">
    <source>
        <dbReference type="SAM" id="MobiDB-lite"/>
    </source>
</evidence>
<dbReference type="Gene3D" id="3.40.33.10">
    <property type="entry name" value="CAP"/>
    <property type="match status" value="1"/>
</dbReference>
<sequence length="248" mass="28046">MMKKSLIVSGALALSLLVSPATSLASSGDVQYTYKIDTQNIQQTGENSFQYKLSQEELQSILDRYQKQWNDQQQDKPAKETQQQESAQEQPDKQTEAEPAPEQEQPTEEVEQEENNQQEASSEVSAFEKQVVELTNQEREKQGLEPLKLDTELSGVAKDKSLDMQKNDYFSHNSPTHGSPFDMMKSYGIDYRTAGENIAMGQTSPEQVVEGWMNSEGHRKNIMNPDFTHIGVGHAEDGNYWTQMFIGK</sequence>
<dbReference type="CDD" id="cd05379">
    <property type="entry name" value="CAP_bacterial"/>
    <property type="match status" value="1"/>
</dbReference>
<name>A0A024P5B0_9BACI</name>
<dbReference type="PANTHER" id="PTHR31157:SF1">
    <property type="entry name" value="SCP DOMAIN-CONTAINING PROTEIN"/>
    <property type="match status" value="1"/>
</dbReference>
<dbReference type="Proteomes" id="UP000028868">
    <property type="component" value="Unassembled WGS sequence"/>
</dbReference>
<dbReference type="EMBL" id="CCDI010000002">
    <property type="protein sequence ID" value="CDQ23973.1"/>
    <property type="molecule type" value="Genomic_DNA"/>
</dbReference>
<comment type="caution">
    <text evidence="4">The sequence shown here is derived from an EMBL/GenBank/DDBJ whole genome shotgun (WGS) entry which is preliminary data.</text>
</comment>
<dbReference type="AlphaFoldDB" id="A0A024P5B0"/>
<dbReference type="Pfam" id="PF00188">
    <property type="entry name" value="CAP"/>
    <property type="match status" value="1"/>
</dbReference>
<feature type="chain" id="PRO_5001532271" evidence="2">
    <location>
        <begin position="26"/>
        <end position="248"/>
    </location>
</feature>
<keyword evidence="5" id="KW-1185">Reference proteome</keyword>